<comment type="caution">
    <text evidence="2">The sequence shown here is derived from an EMBL/GenBank/DDBJ whole genome shotgun (WGS) entry which is preliminary data.</text>
</comment>
<name>A0ABU0FJP1_9HYPH</name>
<evidence type="ECO:0000259" key="1">
    <source>
        <dbReference type="PROSITE" id="PS51186"/>
    </source>
</evidence>
<evidence type="ECO:0000313" key="2">
    <source>
        <dbReference type="EMBL" id="MDQ0394828.1"/>
    </source>
</evidence>
<proteinExistence type="predicted"/>
<dbReference type="Gene3D" id="3.40.630.30">
    <property type="match status" value="1"/>
</dbReference>
<dbReference type="Proteomes" id="UP001237448">
    <property type="component" value="Unassembled WGS sequence"/>
</dbReference>
<dbReference type="PANTHER" id="PTHR43305">
    <property type="entry name" value="FAMILY N-ACETYLTRANSFERASE, PUTATIVE (AFU_ORTHOLOGUE AFUA_2G01380)-RELATED"/>
    <property type="match status" value="1"/>
</dbReference>
<dbReference type="Pfam" id="PF00583">
    <property type="entry name" value="Acetyltransf_1"/>
    <property type="match status" value="1"/>
</dbReference>
<reference evidence="2 3" key="1">
    <citation type="submission" date="2023-07" db="EMBL/GenBank/DDBJ databases">
        <title>Genomic Encyclopedia of Type Strains, Phase IV (KMG-IV): sequencing the most valuable type-strain genomes for metagenomic binning, comparative biology and taxonomic classification.</title>
        <authorList>
            <person name="Goeker M."/>
        </authorList>
    </citation>
    <scope>NUCLEOTIDE SEQUENCE [LARGE SCALE GENOMIC DNA]</scope>
    <source>
        <strain evidence="2 3">DSM 5896</strain>
    </source>
</reference>
<dbReference type="InterPro" id="IPR016181">
    <property type="entry name" value="Acyl_CoA_acyltransferase"/>
</dbReference>
<dbReference type="InterPro" id="IPR000182">
    <property type="entry name" value="GNAT_dom"/>
</dbReference>
<gene>
    <name evidence="2" type="ORF">J3R73_004620</name>
</gene>
<dbReference type="SUPFAM" id="SSF55729">
    <property type="entry name" value="Acyl-CoA N-acyltransferases (Nat)"/>
    <property type="match status" value="1"/>
</dbReference>
<dbReference type="PANTHER" id="PTHR43305:SF1">
    <property type="entry name" value="FAMILY N-ACETYLTRANSFERASE, PUTATIVE (AFU_ORTHOLOGUE AFUA_2G01380)-RELATED"/>
    <property type="match status" value="1"/>
</dbReference>
<dbReference type="EMBL" id="JAUSVK010000001">
    <property type="protein sequence ID" value="MDQ0394828.1"/>
    <property type="molecule type" value="Genomic_DNA"/>
</dbReference>
<organism evidence="2 3">
    <name type="scientific">Labrys monachus</name>
    <dbReference type="NCBI Taxonomy" id="217067"/>
    <lineage>
        <taxon>Bacteria</taxon>
        <taxon>Pseudomonadati</taxon>
        <taxon>Pseudomonadota</taxon>
        <taxon>Alphaproteobacteria</taxon>
        <taxon>Hyphomicrobiales</taxon>
        <taxon>Xanthobacteraceae</taxon>
        <taxon>Labrys</taxon>
    </lineage>
</organism>
<accession>A0ABU0FJP1</accession>
<dbReference type="InterPro" id="IPR052777">
    <property type="entry name" value="Acetyltransferase_Enz"/>
</dbReference>
<sequence>MTGHRYSEGCCEVKRLYVLPQARGLGLGRALVEAVIAQALRIGYRDMHLDTLPTMTGAIALYTAAGFAPIPPYYDTPVDGTIFLGRRLGEAAQG</sequence>
<evidence type="ECO:0000313" key="3">
    <source>
        <dbReference type="Proteomes" id="UP001237448"/>
    </source>
</evidence>
<dbReference type="PROSITE" id="PS51186">
    <property type="entry name" value="GNAT"/>
    <property type="match status" value="1"/>
</dbReference>
<keyword evidence="3" id="KW-1185">Reference proteome</keyword>
<dbReference type="CDD" id="cd04301">
    <property type="entry name" value="NAT_SF"/>
    <property type="match status" value="1"/>
</dbReference>
<feature type="domain" description="N-acetyltransferase" evidence="1">
    <location>
        <begin position="1"/>
        <end position="89"/>
    </location>
</feature>
<protein>
    <submittedName>
        <fullName evidence="2">GNAT superfamily N-acetyltransferase</fullName>
    </submittedName>
</protein>